<evidence type="ECO:0000256" key="6">
    <source>
        <dbReference type="ARBA" id="ARBA00023125"/>
    </source>
</evidence>
<keyword evidence="6" id="KW-0238">DNA-binding</keyword>
<dbReference type="InterPro" id="IPR051988">
    <property type="entry name" value="HRR_RAD51_Paralog"/>
</dbReference>
<name>A0AAV4P7Y1_9ARAC</name>
<evidence type="ECO:0000256" key="1">
    <source>
        <dbReference type="ARBA" id="ARBA00004123"/>
    </source>
</evidence>
<dbReference type="Gene3D" id="3.40.50.300">
    <property type="entry name" value="P-loop containing nucleotide triphosphate hydrolases"/>
    <property type="match status" value="1"/>
</dbReference>
<dbReference type="GO" id="GO:0042148">
    <property type="term" value="P:DNA strand invasion"/>
    <property type="evidence" value="ECO:0007669"/>
    <property type="project" value="TreeGrafter"/>
</dbReference>
<dbReference type="GO" id="GO:0000723">
    <property type="term" value="P:telomere maintenance"/>
    <property type="evidence" value="ECO:0007669"/>
    <property type="project" value="TreeGrafter"/>
</dbReference>
<evidence type="ECO:0000256" key="5">
    <source>
        <dbReference type="ARBA" id="ARBA00022840"/>
    </source>
</evidence>
<dbReference type="GO" id="GO:0033063">
    <property type="term" value="C:Rad51B-Rad51C-Rad51D-XRCC2 complex"/>
    <property type="evidence" value="ECO:0007669"/>
    <property type="project" value="TreeGrafter"/>
</dbReference>
<dbReference type="AlphaFoldDB" id="A0AAV4P7Y1"/>
<dbReference type="GO" id="GO:0005815">
    <property type="term" value="C:microtubule organizing center"/>
    <property type="evidence" value="ECO:0007669"/>
    <property type="project" value="TreeGrafter"/>
</dbReference>
<evidence type="ECO:0000256" key="4">
    <source>
        <dbReference type="ARBA" id="ARBA00022763"/>
    </source>
</evidence>
<comment type="subcellular location">
    <subcellularLocation>
        <location evidence="1">Nucleus</location>
    </subcellularLocation>
</comment>
<comment type="caution">
    <text evidence="11">The sequence shown here is derived from an EMBL/GenBank/DDBJ whole genome shotgun (WGS) entry which is preliminary data.</text>
</comment>
<protein>
    <submittedName>
        <fullName evidence="11">DNA repair protein RAD51 homolog 4</fullName>
    </submittedName>
</protein>
<dbReference type="Proteomes" id="UP001054837">
    <property type="component" value="Unassembled WGS sequence"/>
</dbReference>
<dbReference type="GO" id="GO:0007131">
    <property type="term" value="P:reciprocal meiotic recombination"/>
    <property type="evidence" value="ECO:0007669"/>
    <property type="project" value="TreeGrafter"/>
</dbReference>
<dbReference type="GO" id="GO:0000400">
    <property type="term" value="F:four-way junction DNA binding"/>
    <property type="evidence" value="ECO:0007669"/>
    <property type="project" value="TreeGrafter"/>
</dbReference>
<evidence type="ECO:0000313" key="12">
    <source>
        <dbReference type="Proteomes" id="UP001054837"/>
    </source>
</evidence>
<dbReference type="PANTHER" id="PTHR46457">
    <property type="entry name" value="DNA REPAIR PROTEIN RAD51 HOMOLOG 4"/>
    <property type="match status" value="1"/>
</dbReference>
<gene>
    <name evidence="11" type="primary">RAD51D</name>
    <name evidence="11" type="ORF">CDAR_5281</name>
</gene>
<accession>A0AAV4P7Y1</accession>
<keyword evidence="9" id="KW-0539">Nucleus</keyword>
<evidence type="ECO:0000256" key="8">
    <source>
        <dbReference type="ARBA" id="ARBA00023204"/>
    </source>
</evidence>
<keyword evidence="3" id="KW-0547">Nucleotide-binding</keyword>
<feature type="domain" description="RecA family profile 1" evidence="10">
    <location>
        <begin position="61"/>
        <end position="235"/>
    </location>
</feature>
<dbReference type="GO" id="GO:0005524">
    <property type="term" value="F:ATP binding"/>
    <property type="evidence" value="ECO:0007669"/>
    <property type="project" value="UniProtKB-KW"/>
</dbReference>
<dbReference type="GO" id="GO:0003697">
    <property type="term" value="F:single-stranded DNA binding"/>
    <property type="evidence" value="ECO:0007669"/>
    <property type="project" value="TreeGrafter"/>
</dbReference>
<dbReference type="CDD" id="cd19489">
    <property type="entry name" value="Rad51D"/>
    <property type="match status" value="1"/>
</dbReference>
<dbReference type="PROSITE" id="PS50162">
    <property type="entry name" value="RECA_2"/>
    <property type="match status" value="1"/>
</dbReference>
<proteinExistence type="inferred from homology"/>
<dbReference type="Pfam" id="PF21794">
    <property type="entry name" value="RAD51D_N"/>
    <property type="match status" value="1"/>
</dbReference>
<keyword evidence="7" id="KW-0233">DNA recombination</keyword>
<dbReference type="GO" id="GO:0005657">
    <property type="term" value="C:replication fork"/>
    <property type="evidence" value="ECO:0007669"/>
    <property type="project" value="TreeGrafter"/>
</dbReference>
<dbReference type="Pfam" id="PF08423">
    <property type="entry name" value="Rad51"/>
    <property type="match status" value="1"/>
</dbReference>
<evidence type="ECO:0000256" key="2">
    <source>
        <dbReference type="ARBA" id="ARBA00007095"/>
    </source>
</evidence>
<evidence type="ECO:0000256" key="7">
    <source>
        <dbReference type="ARBA" id="ARBA00023172"/>
    </source>
</evidence>
<evidence type="ECO:0000259" key="10">
    <source>
        <dbReference type="PROSITE" id="PS50162"/>
    </source>
</evidence>
<comment type="similarity">
    <text evidence="2">Belongs to the RecA family. RAD51 subfamily.</text>
</comment>
<dbReference type="PRINTS" id="PR01874">
    <property type="entry name" value="DNAREPAIRADA"/>
</dbReference>
<dbReference type="SUPFAM" id="SSF52540">
    <property type="entry name" value="P-loop containing nucleoside triphosphate hydrolases"/>
    <property type="match status" value="1"/>
</dbReference>
<dbReference type="InterPro" id="IPR020588">
    <property type="entry name" value="RecA_ATP-bd"/>
</dbReference>
<dbReference type="PANTHER" id="PTHR46457:SF1">
    <property type="entry name" value="DNA REPAIR PROTEIN RAD51 HOMOLOG 4"/>
    <property type="match status" value="1"/>
</dbReference>
<dbReference type="SMART" id="SM00382">
    <property type="entry name" value="AAA"/>
    <property type="match status" value="1"/>
</dbReference>
<dbReference type="GO" id="GO:0140664">
    <property type="term" value="F:ATP-dependent DNA damage sensor activity"/>
    <property type="evidence" value="ECO:0007669"/>
    <property type="project" value="InterPro"/>
</dbReference>
<organism evidence="11 12">
    <name type="scientific">Caerostris darwini</name>
    <dbReference type="NCBI Taxonomy" id="1538125"/>
    <lineage>
        <taxon>Eukaryota</taxon>
        <taxon>Metazoa</taxon>
        <taxon>Ecdysozoa</taxon>
        <taxon>Arthropoda</taxon>
        <taxon>Chelicerata</taxon>
        <taxon>Arachnida</taxon>
        <taxon>Araneae</taxon>
        <taxon>Araneomorphae</taxon>
        <taxon>Entelegynae</taxon>
        <taxon>Araneoidea</taxon>
        <taxon>Araneidae</taxon>
        <taxon>Caerostris</taxon>
    </lineage>
</organism>
<keyword evidence="5" id="KW-0067">ATP-binding</keyword>
<evidence type="ECO:0000256" key="9">
    <source>
        <dbReference type="ARBA" id="ARBA00023242"/>
    </source>
</evidence>
<keyword evidence="8" id="KW-0234">DNA repair</keyword>
<sequence>MKCQSAGIRTVTDFILCDPEDLAKKIKTPYKDVLSMHNTLIIKHAGFPIKALSLRNELLESLSIFNTGSKRLDKFLSGGIYTGEVTEIHGRPGSGKTQFCLSLVSNLILETKSTILYLDVSNNFVAKRVEEILLEKSGENQDVINKLQNVKVKRIYDIYDLFDCVDVLETELCKQEGVFFRYMKLLIIDSITPLLAPCFDGKYLDGLGLINSLSQRLHTLCSEHKLAVLLCNNTVQGKHVSIKPALGLNWKYVPSVSLCIERLSETPLHKIKAVKSCRNNVYGEVVFSVTKAGIIN</sequence>
<dbReference type="InterPro" id="IPR047323">
    <property type="entry name" value="Rad51D_C"/>
</dbReference>
<evidence type="ECO:0000256" key="3">
    <source>
        <dbReference type="ARBA" id="ARBA00022741"/>
    </source>
</evidence>
<reference evidence="11 12" key="1">
    <citation type="submission" date="2021-06" db="EMBL/GenBank/DDBJ databases">
        <title>Caerostris darwini draft genome.</title>
        <authorList>
            <person name="Kono N."/>
            <person name="Arakawa K."/>
        </authorList>
    </citation>
    <scope>NUCLEOTIDE SEQUENCE [LARGE SCALE GENOMIC DNA]</scope>
</reference>
<keyword evidence="12" id="KW-1185">Reference proteome</keyword>
<keyword evidence="4" id="KW-0227">DNA damage</keyword>
<dbReference type="InterPro" id="IPR003593">
    <property type="entry name" value="AAA+_ATPase"/>
</dbReference>
<dbReference type="InterPro" id="IPR013632">
    <property type="entry name" value="Rad51_C"/>
</dbReference>
<dbReference type="GO" id="GO:0000724">
    <property type="term" value="P:double-strand break repair via homologous recombination"/>
    <property type="evidence" value="ECO:0007669"/>
    <property type="project" value="TreeGrafter"/>
</dbReference>
<dbReference type="InterPro" id="IPR048943">
    <property type="entry name" value="RAD51D_N"/>
</dbReference>
<dbReference type="InterPro" id="IPR027417">
    <property type="entry name" value="P-loop_NTPase"/>
</dbReference>
<dbReference type="EMBL" id="BPLQ01002337">
    <property type="protein sequence ID" value="GIX91811.1"/>
    <property type="molecule type" value="Genomic_DNA"/>
</dbReference>
<evidence type="ECO:0000313" key="11">
    <source>
        <dbReference type="EMBL" id="GIX91811.1"/>
    </source>
</evidence>